<feature type="transmembrane region" description="Helical" evidence="1">
    <location>
        <begin position="24"/>
        <end position="46"/>
    </location>
</feature>
<feature type="transmembrane region" description="Helical" evidence="1">
    <location>
        <begin position="130"/>
        <end position="151"/>
    </location>
</feature>
<keyword evidence="3" id="KW-1185">Reference proteome</keyword>
<feature type="transmembrane region" description="Helical" evidence="1">
    <location>
        <begin position="89"/>
        <end position="109"/>
    </location>
</feature>
<feature type="transmembrane region" description="Helical" evidence="1">
    <location>
        <begin position="347"/>
        <end position="367"/>
    </location>
</feature>
<keyword evidence="1" id="KW-0812">Transmembrane</keyword>
<evidence type="ECO:0000256" key="1">
    <source>
        <dbReference type="SAM" id="Phobius"/>
    </source>
</evidence>
<evidence type="ECO:0000313" key="3">
    <source>
        <dbReference type="Proteomes" id="UP000596742"/>
    </source>
</evidence>
<dbReference type="EMBL" id="UYJE01009482">
    <property type="protein sequence ID" value="VDI73810.1"/>
    <property type="molecule type" value="Genomic_DNA"/>
</dbReference>
<organism evidence="2 3">
    <name type="scientific">Mytilus galloprovincialis</name>
    <name type="common">Mediterranean mussel</name>
    <dbReference type="NCBI Taxonomy" id="29158"/>
    <lineage>
        <taxon>Eukaryota</taxon>
        <taxon>Metazoa</taxon>
        <taxon>Spiralia</taxon>
        <taxon>Lophotrochozoa</taxon>
        <taxon>Mollusca</taxon>
        <taxon>Bivalvia</taxon>
        <taxon>Autobranchia</taxon>
        <taxon>Pteriomorphia</taxon>
        <taxon>Mytilida</taxon>
        <taxon>Mytiloidea</taxon>
        <taxon>Mytilidae</taxon>
        <taxon>Mytilinae</taxon>
        <taxon>Mytilus</taxon>
    </lineage>
</organism>
<feature type="transmembrane region" description="Helical" evidence="1">
    <location>
        <begin position="53"/>
        <end position="77"/>
    </location>
</feature>
<evidence type="ECO:0000313" key="2">
    <source>
        <dbReference type="EMBL" id="VDI73810.1"/>
    </source>
</evidence>
<reference evidence="2" key="1">
    <citation type="submission" date="2018-11" db="EMBL/GenBank/DDBJ databases">
        <authorList>
            <person name="Alioto T."/>
            <person name="Alioto T."/>
        </authorList>
    </citation>
    <scope>NUCLEOTIDE SEQUENCE</scope>
</reference>
<keyword evidence="1" id="KW-1133">Transmembrane helix</keyword>
<accession>A0A8B6H3B4</accession>
<comment type="caution">
    <text evidence="2">The sequence shown here is derived from an EMBL/GenBank/DDBJ whole genome shotgun (WGS) entry which is preliminary data.</text>
</comment>
<keyword evidence="1" id="KW-0472">Membrane</keyword>
<dbReference type="OrthoDB" id="10040867at2759"/>
<gene>
    <name evidence="2" type="ORF">MGAL_10B001286</name>
</gene>
<sequence length="381" mass="44435">MCFPLLGCLVDVLPYICVVTVPVYGSFCGIDLILRVSILFYAYALITQYGPNFLSYILPYLNLSLLVLTLIYLPINLVPYPLVWLYDKILWVTEPALMIAEIVLALNFVMHCSQRVIEKMEEDDSNLWKILTIGFSSLCYALTASASWDIYLEGTKGQMLLLFVVLILCLTMHNMMWMSQEGFLCDVAFSTLCSISVLYAMKEETSLINHPLRTPDTWLQYDSRKSLYSIGFYILNSTMDNAGLALEFLMKFLRPFFLVTLGVRLYSILYIIEKVYDKFVHDDEDILEEFDEEKLSQLYRSPLTIKLSVIFMFTQMTVNLFYETRGISTVSAWPFTYISDYYPKDIVFSRVIQIIVVNIFYIWRLYYSDDWTWSEWFSSSL</sequence>
<dbReference type="AlphaFoldDB" id="A0A8B6H3B4"/>
<feature type="transmembrane region" description="Helical" evidence="1">
    <location>
        <begin position="157"/>
        <end position="176"/>
    </location>
</feature>
<dbReference type="Proteomes" id="UP000596742">
    <property type="component" value="Unassembled WGS sequence"/>
</dbReference>
<name>A0A8B6H3B4_MYTGA</name>
<protein>
    <submittedName>
        <fullName evidence="2">Uncharacterized protein</fullName>
    </submittedName>
</protein>
<proteinExistence type="predicted"/>